<keyword evidence="6" id="KW-0732">Signal</keyword>
<dbReference type="InterPro" id="IPR046956">
    <property type="entry name" value="RLP23-like"/>
</dbReference>
<protein>
    <recommendedName>
        <fullName evidence="17">Leucine-rich repeat-containing N-terminal plant-type domain-containing protein</fullName>
    </recommendedName>
</protein>
<comment type="similarity">
    <text evidence="2">Belongs to the RLP family.</text>
</comment>
<evidence type="ECO:0000313" key="15">
    <source>
        <dbReference type="EMBL" id="KAK4592423.1"/>
    </source>
</evidence>
<keyword evidence="5 12" id="KW-0812">Transmembrane</keyword>
<organism evidence="15 16">
    <name type="scientific">Quercus rubra</name>
    <name type="common">Northern red oak</name>
    <name type="synonym">Quercus borealis</name>
    <dbReference type="NCBI Taxonomy" id="3512"/>
    <lineage>
        <taxon>Eukaryota</taxon>
        <taxon>Viridiplantae</taxon>
        <taxon>Streptophyta</taxon>
        <taxon>Embryophyta</taxon>
        <taxon>Tracheophyta</taxon>
        <taxon>Spermatophyta</taxon>
        <taxon>Magnoliopsida</taxon>
        <taxon>eudicotyledons</taxon>
        <taxon>Gunneridae</taxon>
        <taxon>Pentapetalae</taxon>
        <taxon>rosids</taxon>
        <taxon>fabids</taxon>
        <taxon>Fagales</taxon>
        <taxon>Fagaceae</taxon>
        <taxon>Quercus</taxon>
    </lineage>
</organism>
<evidence type="ECO:0000256" key="12">
    <source>
        <dbReference type="SAM" id="Phobius"/>
    </source>
</evidence>
<evidence type="ECO:0000256" key="4">
    <source>
        <dbReference type="ARBA" id="ARBA00022614"/>
    </source>
</evidence>
<keyword evidence="8 12" id="KW-1133">Transmembrane helix</keyword>
<dbReference type="EMBL" id="JAXUIC010000004">
    <property type="protein sequence ID" value="KAK4592423.1"/>
    <property type="molecule type" value="Genomic_DNA"/>
</dbReference>
<keyword evidence="4" id="KW-0433">Leucine-rich repeat</keyword>
<keyword evidence="9 12" id="KW-0472">Membrane</keyword>
<accession>A0AAN7FF53</accession>
<keyword evidence="11" id="KW-0325">Glycoprotein</keyword>
<dbReference type="FunFam" id="3.80.10.10:FF:000041">
    <property type="entry name" value="LRR receptor-like serine/threonine-protein kinase ERECTA"/>
    <property type="match status" value="2"/>
</dbReference>
<dbReference type="SMART" id="SM00369">
    <property type="entry name" value="LRR_TYP"/>
    <property type="match status" value="7"/>
</dbReference>
<evidence type="ECO:0000256" key="2">
    <source>
        <dbReference type="ARBA" id="ARBA00009592"/>
    </source>
</evidence>
<evidence type="ECO:0000259" key="14">
    <source>
        <dbReference type="Pfam" id="PF23598"/>
    </source>
</evidence>
<name>A0AAN7FF53_QUERU</name>
<dbReference type="PRINTS" id="PR00019">
    <property type="entry name" value="LEURICHRPT"/>
</dbReference>
<dbReference type="Pfam" id="PF08263">
    <property type="entry name" value="LRRNT_2"/>
    <property type="match status" value="1"/>
</dbReference>
<evidence type="ECO:0000256" key="9">
    <source>
        <dbReference type="ARBA" id="ARBA00023136"/>
    </source>
</evidence>
<dbReference type="SMART" id="SM00365">
    <property type="entry name" value="LRR_SD22"/>
    <property type="match status" value="5"/>
</dbReference>
<dbReference type="InterPro" id="IPR032675">
    <property type="entry name" value="LRR_dom_sf"/>
</dbReference>
<dbReference type="InterPro" id="IPR013210">
    <property type="entry name" value="LRR_N_plant-typ"/>
</dbReference>
<dbReference type="GO" id="GO:0005886">
    <property type="term" value="C:plasma membrane"/>
    <property type="evidence" value="ECO:0007669"/>
    <property type="project" value="UniProtKB-SubCell"/>
</dbReference>
<evidence type="ECO:0000256" key="5">
    <source>
        <dbReference type="ARBA" id="ARBA00022692"/>
    </source>
</evidence>
<dbReference type="FunFam" id="3.80.10.10:FF:000095">
    <property type="entry name" value="LRR receptor-like serine/threonine-protein kinase GSO1"/>
    <property type="match status" value="1"/>
</dbReference>
<feature type="transmembrane region" description="Helical" evidence="12">
    <location>
        <begin position="957"/>
        <end position="975"/>
    </location>
</feature>
<dbReference type="Pfam" id="PF23598">
    <property type="entry name" value="LRR_14"/>
    <property type="match status" value="1"/>
</dbReference>
<evidence type="ECO:0000256" key="8">
    <source>
        <dbReference type="ARBA" id="ARBA00022989"/>
    </source>
</evidence>
<evidence type="ECO:0008006" key="17">
    <source>
        <dbReference type="Google" id="ProtNLM"/>
    </source>
</evidence>
<evidence type="ECO:0000256" key="11">
    <source>
        <dbReference type="ARBA" id="ARBA00023180"/>
    </source>
</evidence>
<keyword evidence="3" id="KW-1003">Cell membrane</keyword>
<feature type="domain" description="Disease resistance R13L4/SHOC-2-like LRR" evidence="14">
    <location>
        <begin position="260"/>
        <end position="501"/>
    </location>
</feature>
<dbReference type="InterPro" id="IPR003591">
    <property type="entry name" value="Leu-rich_rpt_typical-subtyp"/>
</dbReference>
<proteinExistence type="inferred from homology"/>
<dbReference type="InterPro" id="IPR001611">
    <property type="entry name" value="Leu-rich_rpt"/>
</dbReference>
<evidence type="ECO:0000256" key="1">
    <source>
        <dbReference type="ARBA" id="ARBA00004251"/>
    </source>
</evidence>
<evidence type="ECO:0000256" key="3">
    <source>
        <dbReference type="ARBA" id="ARBA00022475"/>
    </source>
</evidence>
<evidence type="ECO:0000256" key="7">
    <source>
        <dbReference type="ARBA" id="ARBA00022737"/>
    </source>
</evidence>
<dbReference type="PANTHER" id="PTHR48061:SF12">
    <property type="entry name" value="DISEASE RESISTANCE LIKE PROTEIN"/>
    <property type="match status" value="1"/>
</dbReference>
<dbReference type="SUPFAM" id="SSF52058">
    <property type="entry name" value="L domain-like"/>
    <property type="match status" value="2"/>
</dbReference>
<dbReference type="Gene3D" id="3.80.10.10">
    <property type="entry name" value="Ribonuclease Inhibitor"/>
    <property type="match status" value="6"/>
</dbReference>
<evidence type="ECO:0000256" key="10">
    <source>
        <dbReference type="ARBA" id="ARBA00023170"/>
    </source>
</evidence>
<dbReference type="FunFam" id="3.80.10.10:FF:000111">
    <property type="entry name" value="LRR receptor-like serine/threonine-protein kinase ERECTA"/>
    <property type="match status" value="1"/>
</dbReference>
<comment type="subcellular location">
    <subcellularLocation>
        <location evidence="1">Cell membrane</location>
        <topology evidence="1">Single-pass type I membrane protein</topology>
    </subcellularLocation>
</comment>
<dbReference type="SUPFAM" id="SSF52047">
    <property type="entry name" value="RNI-like"/>
    <property type="match status" value="1"/>
</dbReference>
<gene>
    <name evidence="15" type="ORF">RGQ29_016819</name>
</gene>
<dbReference type="Pfam" id="PF00560">
    <property type="entry name" value="LRR_1"/>
    <property type="match status" value="7"/>
</dbReference>
<keyword evidence="10" id="KW-0675">Receptor</keyword>
<feature type="domain" description="Leucine-rich repeat-containing N-terminal plant-type" evidence="13">
    <location>
        <begin position="39"/>
        <end position="82"/>
    </location>
</feature>
<reference evidence="15 16" key="1">
    <citation type="journal article" date="2023" name="G3 (Bethesda)">
        <title>A haplotype-resolved chromosome-scale genome for Quercus rubra L. provides insights into the genetics of adaptive traits for red oak species.</title>
        <authorList>
            <person name="Kapoor B."/>
            <person name="Jenkins J."/>
            <person name="Schmutz J."/>
            <person name="Zhebentyayeva T."/>
            <person name="Kuelheim C."/>
            <person name="Coggeshall M."/>
            <person name="Heim C."/>
            <person name="Lasky J.R."/>
            <person name="Leites L."/>
            <person name="Islam-Faridi N."/>
            <person name="Romero-Severson J."/>
            <person name="DeLeo V.L."/>
            <person name="Lucas S.M."/>
            <person name="Lazic D."/>
            <person name="Gailing O."/>
            <person name="Carlson J."/>
            <person name="Staton M."/>
        </authorList>
    </citation>
    <scope>NUCLEOTIDE SEQUENCE [LARGE SCALE GENOMIC DNA]</scope>
    <source>
        <strain evidence="15">Pseudo-F2</strain>
    </source>
</reference>
<evidence type="ECO:0000259" key="13">
    <source>
        <dbReference type="Pfam" id="PF08263"/>
    </source>
</evidence>
<dbReference type="InterPro" id="IPR055414">
    <property type="entry name" value="LRR_R13L4/SHOC2-like"/>
</dbReference>
<evidence type="ECO:0000256" key="6">
    <source>
        <dbReference type="ARBA" id="ARBA00022729"/>
    </source>
</evidence>
<dbReference type="PANTHER" id="PTHR48061">
    <property type="entry name" value="LEUCINE-RICH REPEAT RECEPTOR PROTEIN KINASE EMS1-LIKE-RELATED"/>
    <property type="match status" value="1"/>
</dbReference>
<keyword evidence="7" id="KW-0677">Repeat</keyword>
<dbReference type="AlphaFoldDB" id="A0AAN7FF53"/>
<dbReference type="Proteomes" id="UP001324115">
    <property type="component" value="Unassembled WGS sequence"/>
</dbReference>
<evidence type="ECO:0000313" key="16">
    <source>
        <dbReference type="Proteomes" id="UP001324115"/>
    </source>
</evidence>
<sequence>MGSSKCLLISVLLPFFLSIFHFLNICSSLLTQPLCNDFESFALLQFKQSLKINVSASGDPKTSSWNSGEKNDCCLWDGVLCDAGTGHVIGLDLSSSQLYGSFNSNSGLFHLVHLQKLNLAGNDFNYSQIPPSIRYLSNLTHLNLSLTNFSSQIPPEIFELSNLVSLDLSFNPLRLQKPGLKGLCENLTSLKHLYLDEVDISSPVPHTIANLSSLMSLGLSLCGLYGEFPTEIFKLRNLQFLSVKHNQDLRGYLPEFHSSSPLRILRLTNTNFFGKLPDSIGNLPSLYELDINTCNFSGLIPTSIGNLTTLINLHLAINNFFGQIPFSLASLTQLSQLDLCYNNFSPHTLSWLGKQTKLTLLALRQTNSYGDIPSSLKNLTQLTNLRLYQNQLTGQIPSWLANHTQLTVLDLGENKLHGSIPQSISRLVNLEFLRLAGNNFNGSVKLDLYFNLKNLNKLELSGVHLSFPFTSTVNASTPKLIFLGLVACNLTKFPIFLRFQHELEFVDLSHNDIHGQIPKWISNMGKQTLLFLDISFNYLTGFESFNHTSLILPWASLRILNLNSNKLNGSLPIPPPSIVEYSAKSNTLTGKISPLFCNLNSIEILDLSHNNLSGMLPQCLDNLSKSLFVLSLRNNDFRGILPAIYMEGSTLKAMDVSYNQLEGQIPRSLSNCTMLEILLLRNNHFNDIFPSWLGKLPSLKVLSIRSNGFHSSIGKPKSNFEFPKLHIIDLSYNKFTGNLPYEYFQGWNSMKVANLTYRKVDNLVTYMFTGANPIYLIAFTTITSQNFVWLEYYCFSLVLTNKGIETVYEKIQDTLLVVDLSNNRFEGEISEVIGNLRGLHLLNLSNNYLTGHIPSSLGNLTELESLDFSQNNLSGEIPQQLLQLTFLASFNVSNNHLMGPIPQGQQFATFQSNSYLGNVGLCGSPLTKNCKSYGTSTQPPPNPKQGEGSNFPSQSDWVVIIMGYGGGLVVGFIIGNNLNVRKLEWVVKNLRRRQ</sequence>
<comment type="caution">
    <text evidence="15">The sequence shown here is derived from an EMBL/GenBank/DDBJ whole genome shotgun (WGS) entry which is preliminary data.</text>
</comment>
<keyword evidence="16" id="KW-1185">Reference proteome</keyword>